<dbReference type="Proteomes" id="UP000585474">
    <property type="component" value="Unassembled WGS sequence"/>
</dbReference>
<name>A0A7J0E5C1_9ERIC</name>
<dbReference type="AlphaFoldDB" id="A0A7J0E5C1"/>
<gene>
    <name evidence="1" type="ORF">Acr_01g0011850</name>
</gene>
<dbReference type="PANTHER" id="PTHR34427:SF5">
    <property type="entry name" value="DUF4283 DOMAIN-CONTAINING PROTEIN"/>
    <property type="match status" value="1"/>
</dbReference>
<dbReference type="PANTHER" id="PTHR34427">
    <property type="entry name" value="DUF4283 DOMAIN PROTEIN"/>
    <property type="match status" value="1"/>
</dbReference>
<sequence>MLMGLLVHIWNETAFKAIGDACGGLIKMDEPTTEKAHLRWVMVLVKSGNGNSTLCSNCGASVVCVMCQFGWNQSQGYGFA</sequence>
<evidence type="ECO:0000313" key="2">
    <source>
        <dbReference type="Proteomes" id="UP000585474"/>
    </source>
</evidence>
<keyword evidence="2" id="KW-1185">Reference proteome</keyword>
<protein>
    <submittedName>
        <fullName evidence="1">Uncharacterized protein</fullName>
    </submittedName>
</protein>
<accession>A0A7J0E5C1</accession>
<organism evidence="1 2">
    <name type="scientific">Actinidia rufa</name>
    <dbReference type="NCBI Taxonomy" id="165716"/>
    <lineage>
        <taxon>Eukaryota</taxon>
        <taxon>Viridiplantae</taxon>
        <taxon>Streptophyta</taxon>
        <taxon>Embryophyta</taxon>
        <taxon>Tracheophyta</taxon>
        <taxon>Spermatophyta</taxon>
        <taxon>Magnoliopsida</taxon>
        <taxon>eudicotyledons</taxon>
        <taxon>Gunneridae</taxon>
        <taxon>Pentapetalae</taxon>
        <taxon>asterids</taxon>
        <taxon>Ericales</taxon>
        <taxon>Actinidiaceae</taxon>
        <taxon>Actinidia</taxon>
    </lineage>
</organism>
<comment type="caution">
    <text evidence="1">The sequence shown here is derived from an EMBL/GenBank/DDBJ whole genome shotgun (WGS) entry which is preliminary data.</text>
</comment>
<proteinExistence type="predicted"/>
<evidence type="ECO:0000313" key="1">
    <source>
        <dbReference type="EMBL" id="GFY81376.1"/>
    </source>
</evidence>
<reference evidence="1 2" key="1">
    <citation type="submission" date="2019-07" db="EMBL/GenBank/DDBJ databases">
        <title>De Novo Assembly of kiwifruit Actinidia rufa.</title>
        <authorList>
            <person name="Sugita-Konishi S."/>
            <person name="Sato K."/>
            <person name="Mori E."/>
            <person name="Abe Y."/>
            <person name="Kisaki G."/>
            <person name="Hamano K."/>
            <person name="Suezawa K."/>
            <person name="Otani M."/>
            <person name="Fukuda T."/>
            <person name="Manabe T."/>
            <person name="Gomi K."/>
            <person name="Tabuchi M."/>
            <person name="Akimitsu K."/>
            <person name="Kataoka I."/>
        </authorList>
    </citation>
    <scope>NUCLEOTIDE SEQUENCE [LARGE SCALE GENOMIC DNA]</scope>
    <source>
        <strain evidence="2">cv. Fuchu</strain>
    </source>
</reference>
<dbReference type="EMBL" id="BJWL01000001">
    <property type="protein sequence ID" value="GFY81376.1"/>
    <property type="molecule type" value="Genomic_DNA"/>
</dbReference>
<dbReference type="OrthoDB" id="1751950at2759"/>